<evidence type="ECO:0000313" key="4">
    <source>
        <dbReference type="EMBL" id="CAF1247762.1"/>
    </source>
</evidence>
<sequence>MTSAPSNSFSKKSCSKCDKGTGAFSCDGCQQSFCLKHVAEHRQELISEMDNIALEHDLINADLCSRTEKQSEHALFERIDQWEKESISKIEQVAHESRTILNGILDGIINHGRTALNELLQKFQRAREHDDFFENDLVRWKQDLKQLRAEIECMTNNINMIDDSSSSVIRFIKIMHTPTMMNTETTWPGNFTWFSDMKALFYDRSRKISNNESNETRKYSTQIYSKGSISIIKVNNSNQYIDIENDGCVEQDQNMSGWVLRRDADRKTKIIYKFPENFRIKSQSTLRIYFGKKPNTDEDDKETIVNEDSKPWDVGSHIVTYLIDNNSEERASIVQTCVSM</sequence>
<dbReference type="SUPFAM" id="SSF74853">
    <property type="entry name" value="Lamin A/C globular tail domain"/>
    <property type="match status" value="1"/>
</dbReference>
<dbReference type="InterPro" id="IPR001322">
    <property type="entry name" value="Lamin_tail_dom"/>
</dbReference>
<reference evidence="4" key="1">
    <citation type="submission" date="2021-02" db="EMBL/GenBank/DDBJ databases">
        <authorList>
            <person name="Nowell W R."/>
        </authorList>
    </citation>
    <scope>NUCLEOTIDE SEQUENCE</scope>
</reference>
<organism evidence="4 7">
    <name type="scientific">Adineta ricciae</name>
    <name type="common">Rotifer</name>
    <dbReference type="NCBI Taxonomy" id="249248"/>
    <lineage>
        <taxon>Eukaryota</taxon>
        <taxon>Metazoa</taxon>
        <taxon>Spiralia</taxon>
        <taxon>Gnathifera</taxon>
        <taxon>Rotifera</taxon>
        <taxon>Eurotatoria</taxon>
        <taxon>Bdelloidea</taxon>
        <taxon>Adinetida</taxon>
        <taxon>Adinetidae</taxon>
        <taxon>Adineta</taxon>
    </lineage>
</organism>
<dbReference type="GO" id="GO:0005200">
    <property type="term" value="F:structural constituent of cytoskeleton"/>
    <property type="evidence" value="ECO:0007669"/>
    <property type="project" value="TreeGrafter"/>
</dbReference>
<evidence type="ECO:0000313" key="5">
    <source>
        <dbReference type="EMBL" id="CAF1636218.1"/>
    </source>
</evidence>
<dbReference type="GO" id="GO:0051664">
    <property type="term" value="P:nuclear pore localization"/>
    <property type="evidence" value="ECO:0007669"/>
    <property type="project" value="TreeGrafter"/>
</dbReference>
<dbReference type="GO" id="GO:0031507">
    <property type="term" value="P:heterochromatin formation"/>
    <property type="evidence" value="ECO:0007669"/>
    <property type="project" value="TreeGrafter"/>
</dbReference>
<dbReference type="EMBL" id="CAJNOR010008686">
    <property type="protein sequence ID" value="CAF1636218.1"/>
    <property type="molecule type" value="Genomic_DNA"/>
</dbReference>
<dbReference type="GO" id="GO:0007097">
    <property type="term" value="P:nuclear migration"/>
    <property type="evidence" value="ECO:0007669"/>
    <property type="project" value="TreeGrafter"/>
</dbReference>
<keyword evidence="1 2" id="KW-0175">Coiled coil</keyword>
<dbReference type="PANTHER" id="PTHR45721">
    <property type="entry name" value="LAMIN DM0-RELATED"/>
    <property type="match status" value="1"/>
</dbReference>
<dbReference type="GO" id="GO:0090435">
    <property type="term" value="P:protein localization to nuclear envelope"/>
    <property type="evidence" value="ECO:0007669"/>
    <property type="project" value="TreeGrafter"/>
</dbReference>
<evidence type="ECO:0000256" key="2">
    <source>
        <dbReference type="SAM" id="Coils"/>
    </source>
</evidence>
<name>A0A814ZUG6_ADIRI</name>
<feature type="domain" description="LTD" evidence="3">
    <location>
        <begin position="217"/>
        <end position="337"/>
    </location>
</feature>
<evidence type="ECO:0000259" key="3">
    <source>
        <dbReference type="PROSITE" id="PS51841"/>
    </source>
</evidence>
<dbReference type="OrthoDB" id="10021996at2759"/>
<evidence type="ECO:0000313" key="6">
    <source>
        <dbReference type="Proteomes" id="UP000663828"/>
    </source>
</evidence>
<evidence type="ECO:0000313" key="7">
    <source>
        <dbReference type="Proteomes" id="UP000663852"/>
    </source>
</evidence>
<dbReference type="Gene3D" id="2.60.40.1260">
    <property type="entry name" value="Lamin Tail domain"/>
    <property type="match status" value="1"/>
</dbReference>
<accession>A0A814ZUG6</accession>
<dbReference type="GO" id="GO:0005652">
    <property type="term" value="C:nuclear lamina"/>
    <property type="evidence" value="ECO:0007669"/>
    <property type="project" value="TreeGrafter"/>
</dbReference>
<dbReference type="Proteomes" id="UP000663852">
    <property type="component" value="Unassembled WGS sequence"/>
</dbReference>
<dbReference type="EMBL" id="CAJNOJ010000177">
    <property type="protein sequence ID" value="CAF1247762.1"/>
    <property type="molecule type" value="Genomic_DNA"/>
</dbReference>
<dbReference type="Proteomes" id="UP000663828">
    <property type="component" value="Unassembled WGS sequence"/>
</dbReference>
<dbReference type="Pfam" id="PF00932">
    <property type="entry name" value="LTD"/>
    <property type="match status" value="1"/>
</dbReference>
<gene>
    <name evidence="4" type="ORF">EDS130_LOCUS27803</name>
    <name evidence="5" type="ORF">XAT740_LOCUS52526</name>
</gene>
<feature type="coiled-coil region" evidence="2">
    <location>
        <begin position="130"/>
        <end position="164"/>
    </location>
</feature>
<comment type="caution">
    <text evidence="4">The sequence shown here is derived from an EMBL/GenBank/DDBJ whole genome shotgun (WGS) entry which is preliminary data.</text>
</comment>
<dbReference type="PROSITE" id="PS51841">
    <property type="entry name" value="LTD"/>
    <property type="match status" value="1"/>
</dbReference>
<protein>
    <recommendedName>
        <fullName evidence="3">LTD domain-containing protein</fullName>
    </recommendedName>
</protein>
<keyword evidence="6" id="KW-1185">Reference proteome</keyword>
<proteinExistence type="predicted"/>
<dbReference type="InterPro" id="IPR036415">
    <property type="entry name" value="Lamin_tail_dom_sf"/>
</dbReference>
<dbReference type="GO" id="GO:0006998">
    <property type="term" value="P:nuclear envelope organization"/>
    <property type="evidence" value="ECO:0007669"/>
    <property type="project" value="TreeGrafter"/>
</dbReference>
<dbReference type="AlphaFoldDB" id="A0A814ZUG6"/>
<dbReference type="PANTHER" id="PTHR45721:SF12">
    <property type="entry name" value="INTERMEDIATE FILAMENT PROTEIN IFA-1"/>
    <property type="match status" value="1"/>
</dbReference>
<evidence type="ECO:0000256" key="1">
    <source>
        <dbReference type="ARBA" id="ARBA00023054"/>
    </source>
</evidence>